<evidence type="ECO:0000313" key="2">
    <source>
        <dbReference type="EMBL" id="KAK7053791.1"/>
    </source>
</evidence>
<dbReference type="Proteomes" id="UP001362999">
    <property type="component" value="Unassembled WGS sequence"/>
</dbReference>
<keyword evidence="1" id="KW-0732">Signal</keyword>
<dbReference type="AlphaFoldDB" id="A0AAW0DM45"/>
<feature type="chain" id="PRO_5043923011" evidence="1">
    <location>
        <begin position="20"/>
        <end position="142"/>
    </location>
</feature>
<evidence type="ECO:0000256" key="1">
    <source>
        <dbReference type="SAM" id="SignalP"/>
    </source>
</evidence>
<dbReference type="EMBL" id="JAWWNJ010000006">
    <property type="protein sequence ID" value="KAK7053791.1"/>
    <property type="molecule type" value="Genomic_DNA"/>
</dbReference>
<evidence type="ECO:0000313" key="3">
    <source>
        <dbReference type="Proteomes" id="UP001362999"/>
    </source>
</evidence>
<proteinExistence type="predicted"/>
<comment type="caution">
    <text evidence="2">The sequence shown here is derived from an EMBL/GenBank/DDBJ whole genome shotgun (WGS) entry which is preliminary data.</text>
</comment>
<protein>
    <submittedName>
        <fullName evidence="2">Uncharacterized protein</fullName>
    </submittedName>
</protein>
<gene>
    <name evidence="2" type="ORF">R3P38DRAFT_2852171</name>
</gene>
<reference evidence="2 3" key="1">
    <citation type="journal article" date="2024" name="J Genomics">
        <title>Draft genome sequencing and assembly of Favolaschia claudopus CIRM-BRFM 2984 isolated from oak limbs.</title>
        <authorList>
            <person name="Navarro D."/>
            <person name="Drula E."/>
            <person name="Chaduli D."/>
            <person name="Cazenave R."/>
            <person name="Ahrendt S."/>
            <person name="Wang J."/>
            <person name="Lipzen A."/>
            <person name="Daum C."/>
            <person name="Barry K."/>
            <person name="Grigoriev I.V."/>
            <person name="Favel A."/>
            <person name="Rosso M.N."/>
            <person name="Martin F."/>
        </authorList>
    </citation>
    <scope>NUCLEOTIDE SEQUENCE [LARGE SCALE GENOMIC DNA]</scope>
    <source>
        <strain evidence="2 3">CIRM-BRFM 2984</strain>
    </source>
</reference>
<feature type="signal peptide" evidence="1">
    <location>
        <begin position="1"/>
        <end position="19"/>
    </location>
</feature>
<name>A0AAW0DM45_9AGAR</name>
<sequence>MARFSSILLALFVASAAVAAPVQQRALGSLQCNIDRLKIVTNLALTGAAVGKIDTTAADAATAVTTAQAGLKSAGDGIKTIALSLVTGSAPPAEARDQVKQGLLDAQTALSGLDNTDSKVANAQAKLASAISNGDDVVADCV</sequence>
<keyword evidence="3" id="KW-1185">Reference proteome</keyword>
<organism evidence="2 3">
    <name type="scientific">Favolaschia claudopus</name>
    <dbReference type="NCBI Taxonomy" id="2862362"/>
    <lineage>
        <taxon>Eukaryota</taxon>
        <taxon>Fungi</taxon>
        <taxon>Dikarya</taxon>
        <taxon>Basidiomycota</taxon>
        <taxon>Agaricomycotina</taxon>
        <taxon>Agaricomycetes</taxon>
        <taxon>Agaricomycetidae</taxon>
        <taxon>Agaricales</taxon>
        <taxon>Marasmiineae</taxon>
        <taxon>Mycenaceae</taxon>
        <taxon>Favolaschia</taxon>
    </lineage>
</organism>
<accession>A0AAW0DM45</accession>